<feature type="transmembrane region" description="Helical" evidence="1">
    <location>
        <begin position="79"/>
        <end position="103"/>
    </location>
</feature>
<sequence>MNRPSVLRSAEALYVLTVAGLATTGAVRGTGWPYGVAIVLTLPCGLAATVLVYGGYAALKGVGGLLLAATRADGSDAAWLTAASGTLDVALFTAAAVANVLLLERWRTQPGRKGSSLAPPARR</sequence>
<dbReference type="RefSeq" id="WP_205048098.1">
    <property type="nucleotide sequence ID" value="NZ_CAJVAX010000018.1"/>
</dbReference>
<keyword evidence="1" id="KW-1133">Transmembrane helix</keyword>
<organism evidence="2 3">
    <name type="scientific">Actinacidiphila bryophytorum</name>
    <dbReference type="NCBI Taxonomy" id="1436133"/>
    <lineage>
        <taxon>Bacteria</taxon>
        <taxon>Bacillati</taxon>
        <taxon>Actinomycetota</taxon>
        <taxon>Actinomycetes</taxon>
        <taxon>Kitasatosporales</taxon>
        <taxon>Streptomycetaceae</taxon>
        <taxon>Actinacidiphila</taxon>
    </lineage>
</organism>
<accession>A0A9W4H278</accession>
<name>A0A9W4H278_9ACTN</name>
<keyword evidence="1" id="KW-0472">Membrane</keyword>
<reference evidence="2" key="1">
    <citation type="submission" date="2021-06" db="EMBL/GenBank/DDBJ databases">
        <authorList>
            <person name="Arsene-Ploetze F."/>
        </authorList>
    </citation>
    <scope>NUCLEOTIDE SEQUENCE</scope>
    <source>
        <strain evidence="2">SBRY1</strain>
    </source>
</reference>
<evidence type="ECO:0000313" key="3">
    <source>
        <dbReference type="Proteomes" id="UP001153328"/>
    </source>
</evidence>
<dbReference type="Proteomes" id="UP001153328">
    <property type="component" value="Unassembled WGS sequence"/>
</dbReference>
<dbReference type="EMBL" id="CAJVAX010000018">
    <property type="protein sequence ID" value="CAG7645087.1"/>
    <property type="molecule type" value="Genomic_DNA"/>
</dbReference>
<keyword evidence="3" id="KW-1185">Reference proteome</keyword>
<feature type="transmembrane region" description="Helical" evidence="1">
    <location>
        <begin position="36"/>
        <end position="59"/>
    </location>
</feature>
<evidence type="ECO:0000313" key="2">
    <source>
        <dbReference type="EMBL" id="CAG7645087.1"/>
    </source>
</evidence>
<feature type="transmembrane region" description="Helical" evidence="1">
    <location>
        <begin position="12"/>
        <end position="29"/>
    </location>
</feature>
<protein>
    <submittedName>
        <fullName evidence="2">Uncharacterized protein</fullName>
    </submittedName>
</protein>
<dbReference type="AlphaFoldDB" id="A0A9W4H278"/>
<keyword evidence="1" id="KW-0812">Transmembrane</keyword>
<gene>
    <name evidence="2" type="ORF">SBRY_40067</name>
</gene>
<comment type="caution">
    <text evidence="2">The sequence shown here is derived from an EMBL/GenBank/DDBJ whole genome shotgun (WGS) entry which is preliminary data.</text>
</comment>
<proteinExistence type="predicted"/>
<evidence type="ECO:0000256" key="1">
    <source>
        <dbReference type="SAM" id="Phobius"/>
    </source>
</evidence>